<evidence type="ECO:0000313" key="2">
    <source>
        <dbReference type="Proteomes" id="UP000267934"/>
    </source>
</evidence>
<dbReference type="SUPFAM" id="SSF56672">
    <property type="entry name" value="DNA/RNA polymerases"/>
    <property type="match status" value="1"/>
</dbReference>
<accession>A0A3G1QTQ5</accession>
<evidence type="ECO:0000313" key="1">
    <source>
        <dbReference type="EMBL" id="AWN06252.1"/>
    </source>
</evidence>
<dbReference type="Proteomes" id="UP000267934">
    <property type="component" value="Segment"/>
</dbReference>
<dbReference type="InterPro" id="IPR043502">
    <property type="entry name" value="DNA/RNA_pol_sf"/>
</dbReference>
<organism evidence="1 2">
    <name type="scientific">Erwinia phage phiEaP8</name>
    <dbReference type="NCBI Taxonomy" id="2178928"/>
    <lineage>
        <taxon>Viruses</taxon>
        <taxon>Duplodnaviria</taxon>
        <taxon>Heunggongvirae</taxon>
        <taxon>Uroviricota</taxon>
        <taxon>Caudoviricetes</taxon>
        <taxon>Schitoviridae</taxon>
        <taxon>Erskinevirinae</taxon>
        <taxon>Yonginvirus</taxon>
        <taxon>Yonginvirus EaP8</taxon>
    </lineage>
</organism>
<protein>
    <submittedName>
        <fullName evidence="1">RNA polymerase 1</fullName>
    </submittedName>
</protein>
<proteinExistence type="predicted"/>
<sequence>MNHLHEHQMQLEKLFNKNQLLPRLRKEFTEAEDGLFLKYMADKSIDPKLGIDLLCQMALHKRCDLETLVGCLRAHAPTAQDVVDQILKCAEHDLVTYKVHLRQFIVIYEITADTQAELDRFQYPLPMVVPPQQVNNNKQSGYLNNNGSLLLKNNHHDDDICLDHINRMNAIPLRLNMDVAQMIENSWSNLDKPKSGETQQDYQKRVRAFQKYDESARDVMDVLLHESDVFYLTHKYDKRGRTYCQGHHVTYQGNAWNKAVIEFAEEEVVTQ</sequence>
<dbReference type="RefSeq" id="YP_009889616.1">
    <property type="nucleotide sequence ID" value="NC_049510.1"/>
</dbReference>
<dbReference type="GeneID" id="55819116"/>
<dbReference type="KEGG" id="vg:55819116"/>
<reference evidence="1 2" key="1">
    <citation type="journal article" date="2018" name="Plant Pathol. J.">
        <title>Characterization of the Lytic Bacteriophage phiEaP-8 Effective against Both Erwinia amylovora and Erwinia pyrifoliae Causing Severe Diseases in Apple and Pear.</title>
        <authorList>
            <person name="Park J."/>
            <person name="Lee G.M."/>
            <person name="Kim D."/>
            <person name="Park D.H."/>
            <person name="Oh C.S."/>
        </authorList>
    </citation>
    <scope>NUCLEOTIDE SEQUENCE [LARGE SCALE GENOMIC DNA]</scope>
</reference>
<keyword evidence="2" id="KW-1185">Reference proteome</keyword>
<name>A0A3G1QTQ5_9CAUD</name>
<dbReference type="EMBL" id="MH160392">
    <property type="protein sequence ID" value="AWN06252.1"/>
    <property type="molecule type" value="Genomic_DNA"/>
</dbReference>